<keyword evidence="2" id="KW-0378">Hydrolase</keyword>
<dbReference type="InterPro" id="IPR051781">
    <property type="entry name" value="Metallo-dep_Hydrolase"/>
</dbReference>
<accession>A0A7W0DS13</accession>
<dbReference type="RefSeq" id="WP_181661152.1">
    <property type="nucleotide sequence ID" value="NZ_JACEHE010000026.1"/>
</dbReference>
<dbReference type="SUPFAM" id="SSF51556">
    <property type="entry name" value="Metallo-dependent hydrolases"/>
    <property type="match status" value="1"/>
</dbReference>
<dbReference type="InterPro" id="IPR006680">
    <property type="entry name" value="Amidohydro-rel"/>
</dbReference>
<dbReference type="Pfam" id="PF01979">
    <property type="entry name" value="Amidohydro_1"/>
    <property type="match status" value="1"/>
</dbReference>
<dbReference type="Gene3D" id="3.20.20.140">
    <property type="entry name" value="Metal-dependent hydrolases"/>
    <property type="match status" value="1"/>
</dbReference>
<sequence length="169" mass="18195">MHTIEHCSFLDASGAIVPDHGLMRRLAANGVHVCPTISVRFTERWDRRDPRQLPALPALHRQGVLVVAGTDAGTDGAPHHAYVEGLIGMARLGLPPAEILEAATSRAARALRVETLTGRIGPGLRADLIAVEGDPLHDVTALRALRLVVARGQEVRSPSQPPRADEWVQ</sequence>
<dbReference type="GO" id="GO:0016810">
    <property type="term" value="F:hydrolase activity, acting on carbon-nitrogen (but not peptide) bonds"/>
    <property type="evidence" value="ECO:0007669"/>
    <property type="project" value="InterPro"/>
</dbReference>
<dbReference type="Proteomes" id="UP000545761">
    <property type="component" value="Unassembled WGS sequence"/>
</dbReference>
<evidence type="ECO:0000313" key="3">
    <source>
        <dbReference type="Proteomes" id="UP000545761"/>
    </source>
</evidence>
<dbReference type="Gene3D" id="2.30.40.10">
    <property type="entry name" value="Urease, subunit C, domain 1"/>
    <property type="match status" value="1"/>
</dbReference>
<evidence type="ECO:0000259" key="1">
    <source>
        <dbReference type="Pfam" id="PF01979"/>
    </source>
</evidence>
<name>A0A7W0DS13_9ACTN</name>
<proteinExistence type="predicted"/>
<dbReference type="PANTHER" id="PTHR43135:SF3">
    <property type="entry name" value="ALPHA-D-RIBOSE 1-METHYLPHOSPHONATE 5-TRIPHOSPHATE DIPHOSPHATASE"/>
    <property type="match status" value="1"/>
</dbReference>
<dbReference type="InterPro" id="IPR032466">
    <property type="entry name" value="Metal_Hydrolase"/>
</dbReference>
<dbReference type="PANTHER" id="PTHR43135">
    <property type="entry name" value="ALPHA-D-RIBOSE 1-METHYLPHOSPHONATE 5-TRIPHOSPHATE DIPHOSPHATASE"/>
    <property type="match status" value="1"/>
</dbReference>
<dbReference type="InterPro" id="IPR011059">
    <property type="entry name" value="Metal-dep_hydrolase_composite"/>
</dbReference>
<reference evidence="2 3" key="1">
    <citation type="submission" date="2020-07" db="EMBL/GenBank/DDBJ databases">
        <title>Streptomyces isolated from Indian soil.</title>
        <authorList>
            <person name="Mandal S."/>
            <person name="Maiti P.K."/>
        </authorList>
    </citation>
    <scope>NUCLEOTIDE SEQUENCE [LARGE SCALE GENOMIC DNA]</scope>
    <source>
        <strain evidence="2 3">PSKA28</strain>
    </source>
</reference>
<protein>
    <submittedName>
        <fullName evidence="2">Amidohydrolase family protein</fullName>
    </submittedName>
</protein>
<comment type="caution">
    <text evidence="2">The sequence shown here is derived from an EMBL/GenBank/DDBJ whole genome shotgun (WGS) entry which is preliminary data.</text>
</comment>
<evidence type="ECO:0000313" key="2">
    <source>
        <dbReference type="EMBL" id="MBA2950219.1"/>
    </source>
</evidence>
<organism evidence="2 3">
    <name type="scientific">Streptomyces himalayensis subsp. himalayensis</name>
    <dbReference type="NCBI Taxonomy" id="2756131"/>
    <lineage>
        <taxon>Bacteria</taxon>
        <taxon>Bacillati</taxon>
        <taxon>Actinomycetota</taxon>
        <taxon>Actinomycetes</taxon>
        <taxon>Kitasatosporales</taxon>
        <taxon>Streptomycetaceae</taxon>
        <taxon>Streptomyces</taxon>
        <taxon>Streptomyces himalayensis</taxon>
    </lineage>
</organism>
<dbReference type="AlphaFoldDB" id="A0A7W0DS13"/>
<gene>
    <name evidence="2" type="ORF">H1D24_31600</name>
</gene>
<dbReference type="EMBL" id="JACEHE010000026">
    <property type="protein sequence ID" value="MBA2950219.1"/>
    <property type="molecule type" value="Genomic_DNA"/>
</dbReference>
<feature type="domain" description="Amidohydrolase-related" evidence="1">
    <location>
        <begin position="4"/>
        <end position="143"/>
    </location>
</feature>